<organism evidence="2 3">
    <name type="scientific">Trichoderma gamsii</name>
    <dbReference type="NCBI Taxonomy" id="398673"/>
    <lineage>
        <taxon>Eukaryota</taxon>
        <taxon>Fungi</taxon>
        <taxon>Dikarya</taxon>
        <taxon>Ascomycota</taxon>
        <taxon>Pezizomycotina</taxon>
        <taxon>Sordariomycetes</taxon>
        <taxon>Hypocreomycetidae</taxon>
        <taxon>Hypocreales</taxon>
        <taxon>Hypocreaceae</taxon>
        <taxon>Trichoderma</taxon>
    </lineage>
</organism>
<name>A0A2P4ZXI6_9HYPO</name>
<dbReference type="GO" id="GO:0019441">
    <property type="term" value="P:L-tryptophan catabolic process to kynurenine"/>
    <property type="evidence" value="ECO:0007669"/>
    <property type="project" value="InterPro"/>
</dbReference>
<evidence type="ECO:0000256" key="1">
    <source>
        <dbReference type="ARBA" id="ARBA00007865"/>
    </source>
</evidence>
<sequence>MLNLPIFSPPRILIFPLKHIERHQLLVRSPATFSIKLTKHKMAAYEFPDFDQLPSVPGQPQGSLWGFFDRGGKKDELGTINLLNAETVKEAAREIQTGRHVQLDWPMNNVEFPGFGRIPIEHNVKEMEKEGFLGLDDEIKINTQTSSQWDSLKHASLSCGCFLRWWEHKNPGKEAPSAISTYSIPASELEEVLKFQGTECRQGDVLIVRTGFVRWHDLADERTRIKGTSPETKVLTLIGVESNMDTVRWLYSKHFSAVAGDTMGWEAWPYPKDCCLHEWLLCQWGTPIGEMWNLEQLSDVCAELKRWSFFLTSAPLHVVGAVGSPPNVIAIF</sequence>
<keyword evidence="3" id="KW-1185">Reference proteome</keyword>
<dbReference type="Pfam" id="PF04199">
    <property type="entry name" value="Cyclase"/>
    <property type="match status" value="1"/>
</dbReference>
<comment type="caution">
    <text evidence="2">The sequence shown here is derived from an EMBL/GenBank/DDBJ whole genome shotgun (WGS) entry which is preliminary data.</text>
</comment>
<dbReference type="SUPFAM" id="SSF102198">
    <property type="entry name" value="Putative cyclase"/>
    <property type="match status" value="1"/>
</dbReference>
<dbReference type="Gene3D" id="3.50.30.50">
    <property type="entry name" value="Putative cyclase"/>
    <property type="match status" value="1"/>
</dbReference>
<gene>
    <name evidence="2" type="ORF">TGAM01_v202117</name>
</gene>
<reference evidence="2 3" key="1">
    <citation type="journal article" date="2016" name="Genome Announc.">
        <title>Draft Whole-Genome Sequence of Trichoderma gamsii T6085, a Promising Biocontrol Agent of Fusarium Head Blight on Wheat.</title>
        <authorList>
            <person name="Baroncelli R."/>
            <person name="Zapparata A."/>
            <person name="Piaggeschi G."/>
            <person name="Sarrocco S."/>
            <person name="Vannacci G."/>
        </authorList>
    </citation>
    <scope>NUCLEOTIDE SEQUENCE [LARGE SCALE GENOMIC DNA]</scope>
    <source>
        <strain evidence="2 3">T6085</strain>
    </source>
</reference>
<dbReference type="InterPro" id="IPR007325">
    <property type="entry name" value="KFase/CYL"/>
</dbReference>
<evidence type="ECO:0000313" key="3">
    <source>
        <dbReference type="Proteomes" id="UP000054821"/>
    </source>
</evidence>
<dbReference type="AlphaFoldDB" id="A0A2P4ZXI6"/>
<dbReference type="Proteomes" id="UP000054821">
    <property type="component" value="Unassembled WGS sequence"/>
</dbReference>
<protein>
    <recommendedName>
        <fullName evidence="4">Cyclase</fullName>
    </recommendedName>
</protein>
<evidence type="ECO:0000313" key="2">
    <source>
        <dbReference type="EMBL" id="PON29009.1"/>
    </source>
</evidence>
<dbReference type="InterPro" id="IPR037175">
    <property type="entry name" value="KFase_sf"/>
</dbReference>
<dbReference type="PANTHER" id="PTHR34861:SF10">
    <property type="entry name" value="CYCLASE"/>
    <property type="match status" value="1"/>
</dbReference>
<dbReference type="GeneID" id="29980426"/>
<dbReference type="PANTHER" id="PTHR34861">
    <property type="match status" value="1"/>
</dbReference>
<dbReference type="RefSeq" id="XP_024406324.1">
    <property type="nucleotide sequence ID" value="XM_024548921.1"/>
</dbReference>
<dbReference type="GO" id="GO:0004061">
    <property type="term" value="F:arylformamidase activity"/>
    <property type="evidence" value="ECO:0007669"/>
    <property type="project" value="InterPro"/>
</dbReference>
<proteinExistence type="inferred from homology"/>
<accession>A0A2P4ZXI6</accession>
<dbReference type="EMBL" id="JPDN02000005">
    <property type="protein sequence ID" value="PON29009.1"/>
    <property type="molecule type" value="Genomic_DNA"/>
</dbReference>
<evidence type="ECO:0008006" key="4">
    <source>
        <dbReference type="Google" id="ProtNLM"/>
    </source>
</evidence>
<comment type="similarity">
    <text evidence="1">Belongs to the Cyclase 1 superfamily.</text>
</comment>